<evidence type="ECO:0000313" key="1">
    <source>
        <dbReference type="EMBL" id="KAK4007475.1"/>
    </source>
</evidence>
<organism evidence="1 2">
    <name type="scientific">Daphnia magna</name>
    <dbReference type="NCBI Taxonomy" id="35525"/>
    <lineage>
        <taxon>Eukaryota</taxon>
        <taxon>Metazoa</taxon>
        <taxon>Ecdysozoa</taxon>
        <taxon>Arthropoda</taxon>
        <taxon>Crustacea</taxon>
        <taxon>Branchiopoda</taxon>
        <taxon>Diplostraca</taxon>
        <taxon>Cladocera</taxon>
        <taxon>Anomopoda</taxon>
        <taxon>Daphniidae</taxon>
        <taxon>Daphnia</taxon>
    </lineage>
</organism>
<keyword evidence="2" id="KW-1185">Reference proteome</keyword>
<accession>A0ABQ9Z3R8</accession>
<gene>
    <name evidence="1" type="ORF">OUZ56_012630</name>
</gene>
<comment type="caution">
    <text evidence="1">The sequence shown here is derived from an EMBL/GenBank/DDBJ whole genome shotgun (WGS) entry which is preliminary data.</text>
</comment>
<reference evidence="1 2" key="1">
    <citation type="journal article" date="2023" name="Nucleic Acids Res.">
        <title>The hologenome of Daphnia magna reveals possible DNA methylation and microbiome-mediated evolution of the host genome.</title>
        <authorList>
            <person name="Chaturvedi A."/>
            <person name="Li X."/>
            <person name="Dhandapani V."/>
            <person name="Marshall H."/>
            <person name="Kissane S."/>
            <person name="Cuenca-Cambronero M."/>
            <person name="Asole G."/>
            <person name="Calvet F."/>
            <person name="Ruiz-Romero M."/>
            <person name="Marangio P."/>
            <person name="Guigo R."/>
            <person name="Rago D."/>
            <person name="Mirbahai L."/>
            <person name="Eastwood N."/>
            <person name="Colbourne J.K."/>
            <person name="Zhou J."/>
            <person name="Mallon E."/>
            <person name="Orsini L."/>
        </authorList>
    </citation>
    <scope>NUCLEOTIDE SEQUENCE [LARGE SCALE GENOMIC DNA]</scope>
    <source>
        <strain evidence="1">LRV0_1</strain>
    </source>
</reference>
<proteinExistence type="predicted"/>
<protein>
    <submittedName>
        <fullName evidence="1">Uncharacterized protein</fullName>
    </submittedName>
</protein>
<dbReference type="Proteomes" id="UP001234178">
    <property type="component" value="Unassembled WGS sequence"/>
</dbReference>
<name>A0ABQ9Z3R8_9CRUS</name>
<evidence type="ECO:0000313" key="2">
    <source>
        <dbReference type="Proteomes" id="UP001234178"/>
    </source>
</evidence>
<dbReference type="EMBL" id="JAOYFB010000002">
    <property type="protein sequence ID" value="KAK4007475.1"/>
    <property type="molecule type" value="Genomic_DNA"/>
</dbReference>
<sequence length="60" mass="7028">MAAWWRRALELGSGCMCELMWRFMWQAPLVMYYVLQQSIMSKHGMSRMLLSQPNVATTIS</sequence>